<evidence type="ECO:0000313" key="2">
    <source>
        <dbReference type="Proteomes" id="UP000285712"/>
    </source>
</evidence>
<gene>
    <name evidence="1" type="ORF">DYB35_011056</name>
</gene>
<dbReference type="AlphaFoldDB" id="A0A3R7EFZ6"/>
<accession>A0A3R7EFZ6</accession>
<organism evidence="1 2">
    <name type="scientific">Aphanomyces astaci</name>
    <name type="common">Crayfish plague agent</name>
    <dbReference type="NCBI Taxonomy" id="112090"/>
    <lineage>
        <taxon>Eukaryota</taxon>
        <taxon>Sar</taxon>
        <taxon>Stramenopiles</taxon>
        <taxon>Oomycota</taxon>
        <taxon>Saprolegniomycetes</taxon>
        <taxon>Saprolegniales</taxon>
        <taxon>Verrucalvaceae</taxon>
        <taxon>Aphanomyces</taxon>
    </lineage>
</organism>
<dbReference type="Proteomes" id="UP000285712">
    <property type="component" value="Unassembled WGS sequence"/>
</dbReference>
<protein>
    <submittedName>
        <fullName evidence="1">Uncharacterized protein</fullName>
    </submittedName>
</protein>
<reference evidence="1 2" key="1">
    <citation type="submission" date="2018-08" db="EMBL/GenBank/DDBJ databases">
        <title>Aphanomyces genome sequencing and annotation.</title>
        <authorList>
            <person name="Minardi D."/>
            <person name="Oidtmann B."/>
            <person name="Van Der Giezen M."/>
            <person name="Studholme D.J."/>
        </authorList>
    </citation>
    <scope>NUCLEOTIDE SEQUENCE [LARGE SCALE GENOMIC DNA]</scope>
    <source>
        <strain evidence="1 2">Sv</strain>
    </source>
</reference>
<comment type="caution">
    <text evidence="1">The sequence shown here is derived from an EMBL/GenBank/DDBJ whole genome shotgun (WGS) entry which is preliminary data.</text>
</comment>
<name>A0A3R7EFZ6_APHAT</name>
<evidence type="ECO:0000313" key="1">
    <source>
        <dbReference type="EMBL" id="RHY98724.1"/>
    </source>
</evidence>
<proteinExistence type="predicted"/>
<sequence length="90" mass="9384">MLEPGTEYQSNGFDGSNAVRRIATATSSSSDDALSTAMLAPGTEYRFNDFVGSYEICVRGVGVGETISGHLRLLVAILPVGAVNSCLDPS</sequence>
<dbReference type="EMBL" id="QUTG01001798">
    <property type="protein sequence ID" value="RHY98724.1"/>
    <property type="molecule type" value="Genomic_DNA"/>
</dbReference>